<keyword evidence="4" id="KW-1185">Reference proteome</keyword>
<dbReference type="SUPFAM" id="SSF81383">
    <property type="entry name" value="F-box domain"/>
    <property type="match status" value="1"/>
</dbReference>
<name>A0AAD4Q7H3_9AGAM</name>
<accession>A0AAD4Q7H3</accession>
<dbReference type="EMBL" id="JAKELL010000088">
    <property type="protein sequence ID" value="KAH8983466.1"/>
    <property type="molecule type" value="Genomic_DNA"/>
</dbReference>
<comment type="caution">
    <text evidence="2">The sequence shown here is derived from an EMBL/GenBank/DDBJ whole genome shotgun (WGS) entry which is preliminary data.</text>
</comment>
<evidence type="ECO:0000313" key="4">
    <source>
        <dbReference type="Proteomes" id="UP001201163"/>
    </source>
</evidence>
<feature type="domain" description="F-box" evidence="1">
    <location>
        <begin position="85"/>
        <end position="133"/>
    </location>
</feature>
<dbReference type="InterPro" id="IPR036047">
    <property type="entry name" value="F-box-like_dom_sf"/>
</dbReference>
<sequence>MTLLLKSAPPIHLTRGSSSRLLDPQDGPMLSSLLVRKARSAHDLTLDLTAHAQRKLRTVVSELFQDVLSSEKPPSARPPPNGVALFPIDRLPEELLIAILLYLDGSSIAACNQTCRGLRQAISHSMQLQYKITLFSCGMRDGPREDVDHEVQLKRLLTYDAAWGQLAWTETRLIPLTGLFHPVAMSGSTMAFMLFGPGPVSGFRLLIQQFPSALRGTEARQWELQFQLTIMHDTLMDVSQDLLVFLEPDALATNYTTMYRMFSLSTGGPHPLAANDGIIEVPAGRAISLAGSGLYGDYIGAVAYGLSDKSTHLVLWNWKTGECKVDARLPTPVMGLRPTFSFLNQHHIVAGFLWSNASQPRDLLVCALDHQRLLDDGPIDTVRTYLFRIPKTLKRSHHWEIHTHRSIVPLYSDGPPDPGNVRHYHHYFDNDPTDQLFMIEMASRRHASSPEGPDPLMSLCIPARTILRRIARAGQSPPPATPLVFPWEQWGPRGALLTKRLDSERRLPYISRVCGLRHVVRKPIACPDGGPAVIRVLDFHAGRATRIAKSRAGNGSSPPPSSSLYAAIEVPLPVELHGVDPVMISTSLCQDGLLVCERMDHDNGGVKRLFVCSF</sequence>
<dbReference type="AlphaFoldDB" id="A0AAD4Q7H3"/>
<dbReference type="InterPro" id="IPR001810">
    <property type="entry name" value="F-box_dom"/>
</dbReference>
<dbReference type="Proteomes" id="UP001201163">
    <property type="component" value="Unassembled WGS sequence"/>
</dbReference>
<dbReference type="EMBL" id="JAKELL010000317">
    <property type="protein sequence ID" value="KAH8977392.1"/>
    <property type="molecule type" value="Genomic_DNA"/>
</dbReference>
<dbReference type="Pfam" id="PF12937">
    <property type="entry name" value="F-box-like"/>
    <property type="match status" value="1"/>
</dbReference>
<protein>
    <recommendedName>
        <fullName evidence="1">F-box domain-containing protein</fullName>
    </recommendedName>
</protein>
<organism evidence="2 4">
    <name type="scientific">Lactarius akahatsu</name>
    <dbReference type="NCBI Taxonomy" id="416441"/>
    <lineage>
        <taxon>Eukaryota</taxon>
        <taxon>Fungi</taxon>
        <taxon>Dikarya</taxon>
        <taxon>Basidiomycota</taxon>
        <taxon>Agaricomycotina</taxon>
        <taxon>Agaricomycetes</taxon>
        <taxon>Russulales</taxon>
        <taxon>Russulaceae</taxon>
        <taxon>Lactarius</taxon>
    </lineage>
</organism>
<evidence type="ECO:0000259" key="1">
    <source>
        <dbReference type="PROSITE" id="PS50181"/>
    </source>
</evidence>
<dbReference type="Gene3D" id="1.20.1280.50">
    <property type="match status" value="1"/>
</dbReference>
<dbReference type="PROSITE" id="PS50181">
    <property type="entry name" value="FBOX"/>
    <property type="match status" value="1"/>
</dbReference>
<evidence type="ECO:0000313" key="2">
    <source>
        <dbReference type="EMBL" id="KAH8977392.1"/>
    </source>
</evidence>
<proteinExistence type="predicted"/>
<evidence type="ECO:0000313" key="3">
    <source>
        <dbReference type="EMBL" id="KAH8983466.1"/>
    </source>
</evidence>
<dbReference type="CDD" id="cd09917">
    <property type="entry name" value="F-box_SF"/>
    <property type="match status" value="1"/>
</dbReference>
<reference evidence="2" key="1">
    <citation type="submission" date="2022-01" db="EMBL/GenBank/DDBJ databases">
        <title>Comparative genomics reveals a dynamic genome evolution in the ectomycorrhizal milk-cap (Lactarius) mushrooms.</title>
        <authorList>
            <consortium name="DOE Joint Genome Institute"/>
            <person name="Lebreton A."/>
            <person name="Tang N."/>
            <person name="Kuo A."/>
            <person name="LaButti K."/>
            <person name="Drula E."/>
            <person name="Barry K."/>
            <person name="Clum A."/>
            <person name="Lipzen A."/>
            <person name="Mousain D."/>
            <person name="Ng V."/>
            <person name="Wang R."/>
            <person name="Wang X."/>
            <person name="Dai Y."/>
            <person name="Henrissat B."/>
            <person name="Grigoriev I.V."/>
            <person name="Guerin-Laguette A."/>
            <person name="Yu F."/>
            <person name="Martin F.M."/>
        </authorList>
    </citation>
    <scope>NUCLEOTIDE SEQUENCE</scope>
    <source>
        <strain evidence="2">QP</strain>
    </source>
</reference>
<gene>
    <name evidence="3" type="ORF">EDB92DRAFT_1574589</name>
    <name evidence="2" type="ORF">EDB92DRAFT_797387</name>
</gene>